<comment type="caution">
    <text evidence="3">The sequence shown here is derived from an EMBL/GenBank/DDBJ whole genome shotgun (WGS) entry which is preliminary data.</text>
</comment>
<organism evidence="3 4">
    <name type="scientific">Pycnoporus cinnabarinus</name>
    <name type="common">Cinnabar-red polypore</name>
    <name type="synonym">Trametes cinnabarina</name>
    <dbReference type="NCBI Taxonomy" id="5643"/>
    <lineage>
        <taxon>Eukaryota</taxon>
        <taxon>Fungi</taxon>
        <taxon>Dikarya</taxon>
        <taxon>Basidiomycota</taxon>
        <taxon>Agaricomycotina</taxon>
        <taxon>Agaricomycetes</taxon>
        <taxon>Polyporales</taxon>
        <taxon>Polyporaceae</taxon>
        <taxon>Trametes</taxon>
    </lineage>
</organism>
<dbReference type="OrthoDB" id="2762409at2759"/>
<proteinExistence type="predicted"/>
<feature type="region of interest" description="Disordered" evidence="2">
    <location>
        <begin position="1"/>
        <end position="60"/>
    </location>
</feature>
<keyword evidence="1" id="KW-0175">Coiled coil</keyword>
<evidence type="ECO:0000313" key="3">
    <source>
        <dbReference type="EMBL" id="CDO76157.1"/>
    </source>
</evidence>
<keyword evidence="4" id="KW-1185">Reference proteome</keyword>
<dbReference type="Proteomes" id="UP000029665">
    <property type="component" value="Unassembled WGS sequence"/>
</dbReference>
<accession>A0A060SNN5</accession>
<evidence type="ECO:0000256" key="1">
    <source>
        <dbReference type="SAM" id="Coils"/>
    </source>
</evidence>
<name>A0A060SNN5_PYCCI</name>
<feature type="coiled-coil region" evidence="1">
    <location>
        <begin position="73"/>
        <end position="100"/>
    </location>
</feature>
<evidence type="ECO:0000256" key="2">
    <source>
        <dbReference type="SAM" id="MobiDB-lite"/>
    </source>
</evidence>
<evidence type="ECO:0000313" key="4">
    <source>
        <dbReference type="Proteomes" id="UP000029665"/>
    </source>
</evidence>
<feature type="compositionally biased region" description="Basic and acidic residues" evidence="2">
    <location>
        <begin position="1"/>
        <end position="43"/>
    </location>
</feature>
<gene>
    <name evidence="3" type="ORF">BN946_scf184841.g4</name>
</gene>
<protein>
    <submittedName>
        <fullName evidence="3">Uncharacterized protein</fullName>
    </submittedName>
</protein>
<reference evidence="3" key="1">
    <citation type="submission" date="2014-01" db="EMBL/GenBank/DDBJ databases">
        <title>The genome of the white-rot fungus Pycnoporus cinnabarinus: a basidiomycete model with a versatile arsenal for lignocellulosic biomass breakdown.</title>
        <authorList>
            <person name="Levasseur A."/>
            <person name="Lomascolo A."/>
            <person name="Ruiz-Duenas F.J."/>
            <person name="Uzan E."/>
            <person name="Piumi F."/>
            <person name="Kues U."/>
            <person name="Ram A.F.J."/>
            <person name="Murat C."/>
            <person name="Haon M."/>
            <person name="Benoit I."/>
            <person name="Arfi Y."/>
            <person name="Chevret D."/>
            <person name="Drula E."/>
            <person name="Kwon M.J."/>
            <person name="Gouret P."/>
            <person name="Lesage-Meessen L."/>
            <person name="Lombard V."/>
            <person name="Mariette J."/>
            <person name="Noirot C."/>
            <person name="Park J."/>
            <person name="Patyshakuliyeva A."/>
            <person name="Wieneger R.A.B."/>
            <person name="Wosten H.A.B."/>
            <person name="Martin F."/>
            <person name="Coutinho P.M."/>
            <person name="de Vries R."/>
            <person name="Martinez A.T."/>
            <person name="Klopp C."/>
            <person name="Pontarotti P."/>
            <person name="Henrissat B."/>
            <person name="Record E."/>
        </authorList>
    </citation>
    <scope>NUCLEOTIDE SEQUENCE [LARGE SCALE GENOMIC DNA]</scope>
    <source>
        <strain evidence="3">BRFM137</strain>
    </source>
</reference>
<dbReference type="HOGENOM" id="CLU_2185293_0_0_1"/>
<dbReference type="EMBL" id="CCBP010000343">
    <property type="protein sequence ID" value="CDO76157.1"/>
    <property type="molecule type" value="Genomic_DNA"/>
</dbReference>
<dbReference type="AlphaFoldDB" id="A0A060SNN5"/>
<sequence>MLKEAEELRTAVKQEEREHAAWENAEREERGKPSAGPVEKEVEGAAVPGSSLGRTVWREEPREPGWLTGEELMQTLLVEVQGLRRDYDRTSEELKSAQKELVVVAGAED</sequence>